<proteinExistence type="predicted"/>
<evidence type="ECO:0000259" key="1">
    <source>
        <dbReference type="Pfam" id="PF13175"/>
    </source>
</evidence>
<dbReference type="EMBL" id="WWCL01000005">
    <property type="protein sequence ID" value="MYN47436.1"/>
    <property type="molecule type" value="Genomic_DNA"/>
</dbReference>
<protein>
    <submittedName>
        <fullName evidence="3">AAA family ATPase</fullName>
    </submittedName>
</protein>
<dbReference type="Pfam" id="PF13304">
    <property type="entry name" value="AAA_21"/>
    <property type="match status" value="1"/>
</dbReference>
<dbReference type="RefSeq" id="WP_161036845.1">
    <property type="nucleotide sequence ID" value="NZ_WWCL01000005.1"/>
</dbReference>
<dbReference type="InterPro" id="IPR051396">
    <property type="entry name" value="Bact_Antivir_Def_Nuclease"/>
</dbReference>
<dbReference type="Pfam" id="PF13175">
    <property type="entry name" value="AAA_15"/>
    <property type="match status" value="1"/>
</dbReference>
<evidence type="ECO:0000313" key="4">
    <source>
        <dbReference type="Proteomes" id="UP000444316"/>
    </source>
</evidence>
<gene>
    <name evidence="3" type="ORF">GTP23_20535</name>
</gene>
<sequence length="432" mass="48317">MKISIEGYKSIGKKRTVEFKGLTILAGANSSGKSSFMQPLLLIKQTLDSDFDAGSLLLDGPNVKLTDSSEIISKVPQIEREDFAISFDETSGDETKAYYKFKKNKGIQIDGVYHKSKEFPEGIRIHNGLGSEEIEAMLPENEFPFHEMFGKDRKLTWQVLRNRCFLDLKMVVDGESVPFMAGLAPTRSLAMFARRMIHVPGLRGNPERSYKAAISETIYPGSFERYVASIIHNWKESRREKSKFNALGEQLKHLGLASSIDTRSINDTRLELRISRHSGCLKGKADNVNIADVGFGVSQTLPVLVALLAARKNQLVYIEQPELHLHPRAQFNLGSIIADAVSKRGINVVIETHSSLLIRAVQIEVAKKKLRPSVVSLNWFTQNGETGQTEIDKAEIDKYGAFGEWPADFDDVTLNVEQAYLDVVELAMQNEI</sequence>
<dbReference type="InterPro" id="IPR027417">
    <property type="entry name" value="P-loop_NTPase"/>
</dbReference>
<reference evidence="3" key="1">
    <citation type="submission" date="2019-12" db="EMBL/GenBank/DDBJ databases">
        <title>Novel species isolated from a subtropical stream in China.</title>
        <authorList>
            <person name="Lu H."/>
        </authorList>
    </citation>
    <scope>NUCLEOTIDE SEQUENCE [LARGE SCALE GENOMIC DNA]</scope>
    <source>
        <strain evidence="3">FT93W</strain>
    </source>
</reference>
<dbReference type="GO" id="GO:0005524">
    <property type="term" value="F:ATP binding"/>
    <property type="evidence" value="ECO:0007669"/>
    <property type="project" value="InterPro"/>
</dbReference>
<dbReference type="InterPro" id="IPR041685">
    <property type="entry name" value="AAA_GajA/Old/RecF-like"/>
</dbReference>
<accession>A0A845I688</accession>
<dbReference type="Gene3D" id="3.40.50.300">
    <property type="entry name" value="P-loop containing nucleotide triphosphate hydrolases"/>
    <property type="match status" value="1"/>
</dbReference>
<dbReference type="AlphaFoldDB" id="A0A845I688"/>
<dbReference type="PANTHER" id="PTHR43581">
    <property type="entry name" value="ATP/GTP PHOSPHATASE"/>
    <property type="match status" value="1"/>
</dbReference>
<name>A0A845I688_9BURK</name>
<organism evidence="3 4">
    <name type="scientific">Duganella fentianensis</name>
    <dbReference type="NCBI Taxonomy" id="2692177"/>
    <lineage>
        <taxon>Bacteria</taxon>
        <taxon>Pseudomonadati</taxon>
        <taxon>Pseudomonadota</taxon>
        <taxon>Betaproteobacteria</taxon>
        <taxon>Burkholderiales</taxon>
        <taxon>Oxalobacteraceae</taxon>
        <taxon>Telluria group</taxon>
        <taxon>Duganella</taxon>
    </lineage>
</organism>
<keyword evidence="4" id="KW-1185">Reference proteome</keyword>
<feature type="domain" description="ATPase AAA-type core" evidence="2">
    <location>
        <begin position="209"/>
        <end position="358"/>
    </location>
</feature>
<comment type="caution">
    <text evidence="3">The sequence shown here is derived from an EMBL/GenBank/DDBJ whole genome shotgun (WGS) entry which is preliminary data.</text>
</comment>
<dbReference type="InterPro" id="IPR014592">
    <property type="entry name" value="P-loop_UCP034888"/>
</dbReference>
<dbReference type="SUPFAM" id="SSF52540">
    <property type="entry name" value="P-loop containing nucleoside triphosphate hydrolases"/>
    <property type="match status" value="1"/>
</dbReference>
<dbReference type="PIRSF" id="PIRSF034888">
    <property type="entry name" value="P-loop_UCP034888"/>
    <property type="match status" value="1"/>
</dbReference>
<dbReference type="GO" id="GO:0016887">
    <property type="term" value="F:ATP hydrolysis activity"/>
    <property type="evidence" value="ECO:0007669"/>
    <property type="project" value="InterPro"/>
</dbReference>
<dbReference type="PANTHER" id="PTHR43581:SF2">
    <property type="entry name" value="EXCINUCLEASE ATPASE SUBUNIT"/>
    <property type="match status" value="1"/>
</dbReference>
<evidence type="ECO:0000313" key="3">
    <source>
        <dbReference type="EMBL" id="MYN47436.1"/>
    </source>
</evidence>
<evidence type="ECO:0000259" key="2">
    <source>
        <dbReference type="Pfam" id="PF13304"/>
    </source>
</evidence>
<dbReference type="InterPro" id="IPR003959">
    <property type="entry name" value="ATPase_AAA_core"/>
</dbReference>
<dbReference type="Proteomes" id="UP000444316">
    <property type="component" value="Unassembled WGS sequence"/>
</dbReference>
<feature type="domain" description="Endonuclease GajA/Old nuclease/RecF-like AAA" evidence="1">
    <location>
        <begin position="1"/>
        <end position="117"/>
    </location>
</feature>